<name>A0A0T5Z1D6_9GAMM</name>
<dbReference type="InterPro" id="IPR001845">
    <property type="entry name" value="HTH_ArsR_DNA-bd_dom"/>
</dbReference>
<dbReference type="EMBL" id="LMXI01000087">
    <property type="protein sequence ID" value="KRT59824.1"/>
    <property type="molecule type" value="Genomic_DNA"/>
</dbReference>
<keyword evidence="2" id="KW-0805">Transcription regulation</keyword>
<sequence>MNPTLLFKALSDPTRLRCLSLLVSHDELCVCELTHALALPQPKVSHHLAALRKAGLVSDRKEGLWIYYRLNFEMPEWMTEVIGTTAEGIKNEPPFVADALALAEMPNRPGGVCSA</sequence>
<dbReference type="CDD" id="cd00090">
    <property type="entry name" value="HTH_ARSR"/>
    <property type="match status" value="1"/>
</dbReference>
<dbReference type="OrthoDB" id="9793058at2"/>
<evidence type="ECO:0000313" key="7">
    <source>
        <dbReference type="EMBL" id="KRT59824.1"/>
    </source>
</evidence>
<keyword evidence="4" id="KW-0804">Transcription</keyword>
<dbReference type="GO" id="GO:0003700">
    <property type="term" value="F:DNA-binding transcription factor activity"/>
    <property type="evidence" value="ECO:0007669"/>
    <property type="project" value="InterPro"/>
</dbReference>
<evidence type="ECO:0000256" key="2">
    <source>
        <dbReference type="ARBA" id="ARBA00023015"/>
    </source>
</evidence>
<dbReference type="InterPro" id="IPR036390">
    <property type="entry name" value="WH_DNA-bd_sf"/>
</dbReference>
<dbReference type="PANTHER" id="PTHR33154">
    <property type="entry name" value="TRANSCRIPTIONAL REGULATOR, ARSR FAMILY"/>
    <property type="match status" value="1"/>
</dbReference>
<dbReference type="NCBIfam" id="NF007528">
    <property type="entry name" value="PRK10141.1"/>
    <property type="match status" value="1"/>
</dbReference>
<evidence type="ECO:0000313" key="6">
    <source>
        <dbReference type="EMBL" id="KRT56651.1"/>
    </source>
</evidence>
<evidence type="ECO:0000256" key="4">
    <source>
        <dbReference type="ARBA" id="ARBA00023163"/>
    </source>
</evidence>
<dbReference type="PANTHER" id="PTHR33154:SF18">
    <property type="entry name" value="ARSENICAL RESISTANCE OPERON REPRESSOR"/>
    <property type="match status" value="1"/>
</dbReference>
<gene>
    <name evidence="6" type="ORF">Ga0074115_1733</name>
    <name evidence="7" type="ORF">Ga0076813_16071</name>
</gene>
<dbReference type="SUPFAM" id="SSF46785">
    <property type="entry name" value="Winged helix' DNA-binding domain"/>
    <property type="match status" value="1"/>
</dbReference>
<dbReference type="PATRIC" id="fig|54398.3.peg.3223"/>
<dbReference type="AlphaFoldDB" id="A0A0T5Z1D6"/>
<dbReference type="NCBIfam" id="NF033788">
    <property type="entry name" value="HTH_metalloreg"/>
    <property type="match status" value="1"/>
</dbReference>
<keyword evidence="9" id="KW-1185">Reference proteome</keyword>
<evidence type="ECO:0000256" key="1">
    <source>
        <dbReference type="ARBA" id="ARBA00022849"/>
    </source>
</evidence>
<dbReference type="PRINTS" id="PR00778">
    <property type="entry name" value="HTHARSR"/>
</dbReference>
<reference evidence="8 9" key="1">
    <citation type="submission" date="2015-11" db="EMBL/GenBank/DDBJ databases">
        <title>The genome of Candidatus Endoriftia persephone in Ridgeia piscesae and population structure of the North Eastern Pacific vestimentiferan symbionts.</title>
        <authorList>
            <person name="Perez M."/>
            <person name="Juniper K.S."/>
        </authorList>
    </citation>
    <scope>NUCLEOTIDE SEQUENCE [LARGE SCALE GENOMIC DNA]</scope>
    <source>
        <strain evidence="7">Ind10</strain>
        <strain evidence="6">Ind11</strain>
    </source>
</reference>
<evidence type="ECO:0000313" key="8">
    <source>
        <dbReference type="Proteomes" id="UP000051276"/>
    </source>
</evidence>
<organism evidence="6 9">
    <name type="scientific">endosymbiont of Ridgeia piscesae</name>
    <dbReference type="NCBI Taxonomy" id="54398"/>
    <lineage>
        <taxon>Bacteria</taxon>
        <taxon>Pseudomonadati</taxon>
        <taxon>Pseudomonadota</taxon>
        <taxon>Gammaproteobacteria</taxon>
        <taxon>sulfur-oxidizing symbionts</taxon>
    </lineage>
</organism>
<dbReference type="RefSeq" id="WP_057957370.1">
    <property type="nucleotide sequence ID" value="NZ_KQ557091.1"/>
</dbReference>
<evidence type="ECO:0000259" key="5">
    <source>
        <dbReference type="PROSITE" id="PS50987"/>
    </source>
</evidence>
<keyword evidence="1" id="KW-0059">Arsenical resistance</keyword>
<dbReference type="EMBL" id="LDXT01000024">
    <property type="protein sequence ID" value="KRT56651.1"/>
    <property type="molecule type" value="Genomic_DNA"/>
</dbReference>
<evidence type="ECO:0000313" key="9">
    <source>
        <dbReference type="Proteomes" id="UP000051634"/>
    </source>
</evidence>
<dbReference type="InterPro" id="IPR036388">
    <property type="entry name" value="WH-like_DNA-bd_sf"/>
</dbReference>
<dbReference type="InterPro" id="IPR011991">
    <property type="entry name" value="ArsR-like_HTH"/>
</dbReference>
<comment type="caution">
    <text evidence="6">The sequence shown here is derived from an EMBL/GenBank/DDBJ whole genome shotgun (WGS) entry which is preliminary data.</text>
</comment>
<dbReference type="GO" id="GO:0046685">
    <property type="term" value="P:response to arsenic-containing substance"/>
    <property type="evidence" value="ECO:0007669"/>
    <property type="project" value="UniProtKB-KW"/>
</dbReference>
<dbReference type="GO" id="GO:0003677">
    <property type="term" value="F:DNA binding"/>
    <property type="evidence" value="ECO:0007669"/>
    <property type="project" value="UniProtKB-KW"/>
</dbReference>
<dbReference type="Pfam" id="PF01022">
    <property type="entry name" value="HTH_5"/>
    <property type="match status" value="1"/>
</dbReference>
<keyword evidence="3" id="KW-0238">DNA-binding</keyword>
<dbReference type="Proteomes" id="UP000051634">
    <property type="component" value="Unassembled WGS sequence"/>
</dbReference>
<dbReference type="InterPro" id="IPR051081">
    <property type="entry name" value="HTH_MetalResp_TranReg"/>
</dbReference>
<dbReference type="FunFam" id="1.10.10.10:FF:000279">
    <property type="entry name" value="Transcriptional regulator, ArsR family"/>
    <property type="match status" value="1"/>
</dbReference>
<proteinExistence type="predicted"/>
<dbReference type="PROSITE" id="PS50987">
    <property type="entry name" value="HTH_ARSR_2"/>
    <property type="match status" value="1"/>
</dbReference>
<evidence type="ECO:0000256" key="3">
    <source>
        <dbReference type="ARBA" id="ARBA00023125"/>
    </source>
</evidence>
<accession>A0A0T5Z1D6</accession>
<feature type="domain" description="HTH arsR-type" evidence="5">
    <location>
        <begin position="1"/>
        <end position="90"/>
    </location>
</feature>
<dbReference type="Proteomes" id="UP000051276">
    <property type="component" value="Unassembled WGS sequence"/>
</dbReference>
<protein>
    <submittedName>
        <fullName evidence="6">Transcriptional regulator, ArsR family</fullName>
    </submittedName>
</protein>
<dbReference type="SMART" id="SM00418">
    <property type="entry name" value="HTH_ARSR"/>
    <property type="match status" value="1"/>
</dbReference>
<dbReference type="Gene3D" id="1.10.10.10">
    <property type="entry name" value="Winged helix-like DNA-binding domain superfamily/Winged helix DNA-binding domain"/>
    <property type="match status" value="1"/>
</dbReference>
<dbReference type="STRING" id="54398.Ga0074115_1733"/>